<keyword evidence="1" id="KW-0812">Transmembrane</keyword>
<evidence type="ECO:0000256" key="2">
    <source>
        <dbReference type="SAM" id="SignalP"/>
    </source>
</evidence>
<name>A0A4U1CGT9_9SPHI</name>
<accession>A0A4U1CGT9</accession>
<proteinExistence type="predicted"/>
<gene>
    <name evidence="3" type="ORF">FA048_18540</name>
</gene>
<sequence>MLKFSATFLLIFVVSTFVNAQTGCIRSALKTRIYTSLQSGTNYRSTTFTDATPGCQYVQTANTCTVSGFSGAAFKGQVGVFTCPIDNYSWVMIILLASMGYFFLSKKKTEVKNVSQLKLILLHKFL</sequence>
<evidence type="ECO:0000256" key="1">
    <source>
        <dbReference type="SAM" id="Phobius"/>
    </source>
</evidence>
<keyword evidence="4" id="KW-1185">Reference proteome</keyword>
<feature type="transmembrane region" description="Helical" evidence="1">
    <location>
        <begin position="87"/>
        <end position="104"/>
    </location>
</feature>
<feature type="signal peptide" evidence="2">
    <location>
        <begin position="1"/>
        <end position="20"/>
    </location>
</feature>
<evidence type="ECO:0000313" key="4">
    <source>
        <dbReference type="Proteomes" id="UP000309488"/>
    </source>
</evidence>
<organism evidence="3 4">
    <name type="scientific">Pedobacter polaris</name>
    <dbReference type="NCBI Taxonomy" id="2571273"/>
    <lineage>
        <taxon>Bacteria</taxon>
        <taxon>Pseudomonadati</taxon>
        <taxon>Bacteroidota</taxon>
        <taxon>Sphingobacteriia</taxon>
        <taxon>Sphingobacteriales</taxon>
        <taxon>Sphingobacteriaceae</taxon>
        <taxon>Pedobacter</taxon>
    </lineage>
</organism>
<evidence type="ECO:0008006" key="5">
    <source>
        <dbReference type="Google" id="ProtNLM"/>
    </source>
</evidence>
<dbReference type="AlphaFoldDB" id="A0A4U1CGT9"/>
<reference evidence="3 4" key="1">
    <citation type="submission" date="2019-04" db="EMBL/GenBank/DDBJ databases">
        <title>Pedobacter sp. RP-3-22 sp. nov., isolated from Arctic soil.</title>
        <authorList>
            <person name="Dahal R.H."/>
            <person name="Kim D.-U."/>
        </authorList>
    </citation>
    <scope>NUCLEOTIDE SEQUENCE [LARGE SCALE GENOMIC DNA]</scope>
    <source>
        <strain evidence="3 4">RP-3-22</strain>
    </source>
</reference>
<dbReference type="EMBL" id="SWBR01000005">
    <property type="protein sequence ID" value="TKC05711.1"/>
    <property type="molecule type" value="Genomic_DNA"/>
</dbReference>
<keyword evidence="1" id="KW-1133">Transmembrane helix</keyword>
<keyword evidence="1" id="KW-0472">Membrane</keyword>
<dbReference type="Proteomes" id="UP000309488">
    <property type="component" value="Unassembled WGS sequence"/>
</dbReference>
<evidence type="ECO:0000313" key="3">
    <source>
        <dbReference type="EMBL" id="TKC05711.1"/>
    </source>
</evidence>
<keyword evidence="2" id="KW-0732">Signal</keyword>
<dbReference type="RefSeq" id="WP_136843918.1">
    <property type="nucleotide sequence ID" value="NZ_SWBR01000005.1"/>
</dbReference>
<protein>
    <recommendedName>
        <fullName evidence="5">IPTL-CTERM sorting domain-containing protein</fullName>
    </recommendedName>
</protein>
<comment type="caution">
    <text evidence="3">The sequence shown here is derived from an EMBL/GenBank/DDBJ whole genome shotgun (WGS) entry which is preliminary data.</text>
</comment>
<dbReference type="OrthoDB" id="766081at2"/>
<feature type="chain" id="PRO_5020428162" description="IPTL-CTERM sorting domain-containing protein" evidence="2">
    <location>
        <begin position="21"/>
        <end position="126"/>
    </location>
</feature>